<feature type="region of interest" description="Disordered" evidence="1">
    <location>
        <begin position="145"/>
        <end position="170"/>
    </location>
</feature>
<evidence type="ECO:0000256" key="1">
    <source>
        <dbReference type="SAM" id="MobiDB-lite"/>
    </source>
</evidence>
<name>A0A9W4JBP6_9EURO</name>
<reference evidence="2" key="1">
    <citation type="submission" date="2021-07" db="EMBL/GenBank/DDBJ databases">
        <authorList>
            <person name="Branca A.L. A."/>
        </authorList>
    </citation>
    <scope>NUCLEOTIDE SEQUENCE</scope>
</reference>
<sequence>MLQTRRPAYVWGLLIASRGLQLGTTCPSTPRGNPFGPFAIRIPGFWQGCCANCFWRERFHLCRSRIPDAPRYEAPPDTRVYVESQVDEMTNSSGGTNGAANGALNGVANAAANTAANGVANGVANAAINGIINGAAKAAANAMDNGAAGSSNDAATLPQGAAAFQTEDSG</sequence>
<gene>
    <name evidence="2" type="ORF">PSALAMII_LOCUS6420</name>
</gene>
<dbReference type="Proteomes" id="UP001152649">
    <property type="component" value="Unassembled WGS sequence"/>
</dbReference>
<proteinExistence type="predicted"/>
<evidence type="ECO:0000313" key="3">
    <source>
        <dbReference type="Proteomes" id="UP001152649"/>
    </source>
</evidence>
<evidence type="ECO:0000313" key="2">
    <source>
        <dbReference type="EMBL" id="CAG8387940.1"/>
    </source>
</evidence>
<dbReference type="EMBL" id="CAJVPG010000288">
    <property type="protein sequence ID" value="CAG8387940.1"/>
    <property type="molecule type" value="Genomic_DNA"/>
</dbReference>
<dbReference type="AlphaFoldDB" id="A0A9W4JBP6"/>
<accession>A0A9W4JBP6</accession>
<protein>
    <submittedName>
        <fullName evidence="2">Uncharacterized protein</fullName>
    </submittedName>
</protein>
<comment type="caution">
    <text evidence="2">The sequence shown here is derived from an EMBL/GenBank/DDBJ whole genome shotgun (WGS) entry which is preliminary data.</text>
</comment>
<organism evidence="2 3">
    <name type="scientific">Penicillium salamii</name>
    <dbReference type="NCBI Taxonomy" id="1612424"/>
    <lineage>
        <taxon>Eukaryota</taxon>
        <taxon>Fungi</taxon>
        <taxon>Dikarya</taxon>
        <taxon>Ascomycota</taxon>
        <taxon>Pezizomycotina</taxon>
        <taxon>Eurotiomycetes</taxon>
        <taxon>Eurotiomycetidae</taxon>
        <taxon>Eurotiales</taxon>
        <taxon>Aspergillaceae</taxon>
        <taxon>Penicillium</taxon>
    </lineage>
</organism>
<keyword evidence="3" id="KW-1185">Reference proteome</keyword>
<dbReference type="OrthoDB" id="4337579at2759"/>